<feature type="region of interest" description="Disordered" evidence="1">
    <location>
        <begin position="126"/>
        <end position="153"/>
    </location>
</feature>
<name>A0A9P8NBE9_ASPFM</name>
<evidence type="ECO:0000313" key="3">
    <source>
        <dbReference type="Proteomes" id="UP000813423"/>
    </source>
</evidence>
<dbReference type="AlphaFoldDB" id="A0A9P8NBE9"/>
<dbReference type="EMBL" id="JAIBSC010000058">
    <property type="protein sequence ID" value="KAH1902614.1"/>
    <property type="molecule type" value="Genomic_DNA"/>
</dbReference>
<evidence type="ECO:0000313" key="2">
    <source>
        <dbReference type="EMBL" id="KAH1902614.1"/>
    </source>
</evidence>
<comment type="caution">
    <text evidence="2">The sequence shown here is derived from an EMBL/GenBank/DDBJ whole genome shotgun (WGS) entry which is preliminary data.</text>
</comment>
<sequence>MANGGARAHGLHLHGQCSRVVLLEPSLILTTVIQAPRRVLCLGQRVSQKAWTLFQGKSISHLTMDQVQQHRRGAPQLTPSFMTCSKPLLPAATRPAATGDTIECGDKSDGNDAKAKFIQRHAEESNIWTASDKNGSWTRSTTSGKLRNSGAWQ</sequence>
<proteinExistence type="predicted"/>
<gene>
    <name evidence="2" type="ORF">KXV57_007321</name>
</gene>
<accession>A0A9P8NBE9</accession>
<dbReference type="Proteomes" id="UP000813423">
    <property type="component" value="Unassembled WGS sequence"/>
</dbReference>
<evidence type="ECO:0000256" key="1">
    <source>
        <dbReference type="SAM" id="MobiDB-lite"/>
    </source>
</evidence>
<organism evidence="2 3">
    <name type="scientific">Aspergillus fumigatus</name>
    <name type="common">Neosartorya fumigata</name>
    <dbReference type="NCBI Taxonomy" id="746128"/>
    <lineage>
        <taxon>Eukaryota</taxon>
        <taxon>Fungi</taxon>
        <taxon>Dikarya</taxon>
        <taxon>Ascomycota</taxon>
        <taxon>Pezizomycotina</taxon>
        <taxon>Eurotiomycetes</taxon>
        <taxon>Eurotiomycetidae</taxon>
        <taxon>Eurotiales</taxon>
        <taxon>Aspergillaceae</taxon>
        <taxon>Aspergillus</taxon>
        <taxon>Aspergillus subgen. Fumigati</taxon>
    </lineage>
</organism>
<reference evidence="2" key="1">
    <citation type="submission" date="2021-08" db="EMBL/GenBank/DDBJ databases">
        <title>Global Aspergillus fumigatus from environmental and clinical sources.</title>
        <authorList>
            <person name="Barber A."/>
            <person name="Sae-Ong T."/>
        </authorList>
    </citation>
    <scope>NUCLEOTIDE SEQUENCE</scope>
    <source>
        <strain evidence="2">NRZ-2016-071</strain>
    </source>
</reference>
<protein>
    <submittedName>
        <fullName evidence="2">Uncharacterized protein</fullName>
    </submittedName>
</protein>